<keyword evidence="4" id="KW-1185">Reference proteome</keyword>
<keyword evidence="2" id="KW-0472">Membrane</keyword>
<reference evidence="3 4" key="1">
    <citation type="journal article" date="2010" name="DNA Res.">
        <title>Genome sequence of Kitasatospora setae NBRC 14216T: an evolutionary snapshot of the family Streptomycetaceae.</title>
        <authorList>
            <person name="Ichikawa N."/>
            <person name="Oguchi A."/>
            <person name="Ikeda H."/>
            <person name="Ishikawa J."/>
            <person name="Kitani S."/>
            <person name="Watanabe Y."/>
            <person name="Nakamura S."/>
            <person name="Katano Y."/>
            <person name="Kishi E."/>
            <person name="Sasagawa M."/>
            <person name="Ankai A."/>
            <person name="Fukui S."/>
            <person name="Hashimoto Y."/>
            <person name="Kamata S."/>
            <person name="Otoguro M."/>
            <person name="Tanikawa S."/>
            <person name="Nihira T."/>
            <person name="Horinouchi S."/>
            <person name="Ohnishi Y."/>
            <person name="Hayakawa M."/>
            <person name="Kuzuyama T."/>
            <person name="Arisawa A."/>
            <person name="Nomoto F."/>
            <person name="Miura H."/>
            <person name="Takahashi Y."/>
            <person name="Fujita N."/>
        </authorList>
    </citation>
    <scope>NUCLEOTIDE SEQUENCE [LARGE SCALE GENOMIC DNA]</scope>
    <source>
        <strain evidence="4">ATCC 33774 / DSM 43861 / JCM 3304 / KCC A-0304 / NBRC 14216 / KM-6054</strain>
    </source>
</reference>
<dbReference type="HOGENOM" id="CLU_2788380_0_0_11"/>
<feature type="transmembrane region" description="Helical" evidence="2">
    <location>
        <begin position="36"/>
        <end position="56"/>
    </location>
</feature>
<protein>
    <submittedName>
        <fullName evidence="3">Uncharacterized protein</fullName>
    </submittedName>
</protein>
<dbReference type="PATRIC" id="fig|452652.3.peg.5901"/>
<dbReference type="AlphaFoldDB" id="E4N0I1"/>
<organism evidence="3 4">
    <name type="scientific">Kitasatospora setae (strain ATCC 33774 / DSM 43861 / JCM 3304 / KCC A-0304 / NBRC 14216 / KM-6054)</name>
    <name type="common">Streptomyces setae</name>
    <dbReference type="NCBI Taxonomy" id="452652"/>
    <lineage>
        <taxon>Bacteria</taxon>
        <taxon>Bacillati</taxon>
        <taxon>Actinomycetota</taxon>
        <taxon>Actinomycetes</taxon>
        <taxon>Kitasatosporales</taxon>
        <taxon>Streptomycetaceae</taxon>
        <taxon>Kitasatospora</taxon>
    </lineage>
</organism>
<dbReference type="Proteomes" id="UP000007076">
    <property type="component" value="Chromosome"/>
</dbReference>
<name>E4N0I1_KITSK</name>
<proteinExistence type="predicted"/>
<keyword evidence="2" id="KW-0812">Transmembrane</keyword>
<feature type="region of interest" description="Disordered" evidence="1">
    <location>
        <begin position="1"/>
        <end position="31"/>
    </location>
</feature>
<evidence type="ECO:0000313" key="3">
    <source>
        <dbReference type="EMBL" id="BAJ31665.1"/>
    </source>
</evidence>
<dbReference type="KEGG" id="ksk:KSE_58950"/>
<evidence type="ECO:0000256" key="2">
    <source>
        <dbReference type="SAM" id="Phobius"/>
    </source>
</evidence>
<gene>
    <name evidence="3" type="ordered locus">KSE_58950</name>
</gene>
<accession>E4N0I1</accession>
<evidence type="ECO:0000313" key="4">
    <source>
        <dbReference type="Proteomes" id="UP000007076"/>
    </source>
</evidence>
<dbReference type="EMBL" id="AP010968">
    <property type="protein sequence ID" value="BAJ31665.1"/>
    <property type="molecule type" value="Genomic_DNA"/>
</dbReference>
<evidence type="ECO:0000256" key="1">
    <source>
        <dbReference type="SAM" id="MobiDB-lite"/>
    </source>
</evidence>
<keyword evidence="2" id="KW-1133">Transmembrane helix</keyword>
<sequence length="68" mass="6753">MAAEGSDGPGGEPGEDGGVPPRGAPRVPPEGRERPFLHVAWIILAVLVLGLVLSTASGGCTAGCVSYP</sequence>
<dbReference type="RefSeq" id="WP_014138962.1">
    <property type="nucleotide sequence ID" value="NC_016109.1"/>
</dbReference>